<comment type="caution">
    <text evidence="1">The sequence shown here is derived from an EMBL/GenBank/DDBJ whole genome shotgun (WGS) entry which is preliminary data.</text>
</comment>
<organism evidence="1 2">
    <name type="scientific">Dongia sedimenti</name>
    <dbReference type="NCBI Taxonomy" id="3064282"/>
    <lineage>
        <taxon>Bacteria</taxon>
        <taxon>Pseudomonadati</taxon>
        <taxon>Pseudomonadota</taxon>
        <taxon>Alphaproteobacteria</taxon>
        <taxon>Rhodospirillales</taxon>
        <taxon>Dongiaceae</taxon>
        <taxon>Dongia</taxon>
    </lineage>
</organism>
<dbReference type="EMBL" id="JAUYVI010000001">
    <property type="protein sequence ID" value="MDQ7246567.1"/>
    <property type="molecule type" value="Genomic_DNA"/>
</dbReference>
<dbReference type="Proteomes" id="UP001230156">
    <property type="component" value="Unassembled WGS sequence"/>
</dbReference>
<proteinExistence type="predicted"/>
<name>A0ABU0YH91_9PROT</name>
<reference evidence="2" key="1">
    <citation type="submission" date="2023-08" db="EMBL/GenBank/DDBJ databases">
        <title>Rhodospirillaceae gen. nov., a novel taxon isolated from the Yangtze River Yuezi River estuary sludge.</title>
        <authorList>
            <person name="Ruan L."/>
        </authorList>
    </citation>
    <scope>NUCLEOTIDE SEQUENCE [LARGE SCALE GENOMIC DNA]</scope>
    <source>
        <strain evidence="2">R-7</strain>
    </source>
</reference>
<keyword evidence="2" id="KW-1185">Reference proteome</keyword>
<gene>
    <name evidence="1" type="ORF">Q8A70_02770</name>
</gene>
<accession>A0ABU0YH91</accession>
<dbReference type="RefSeq" id="WP_379953957.1">
    <property type="nucleotide sequence ID" value="NZ_JAUYVI010000001.1"/>
</dbReference>
<evidence type="ECO:0000313" key="2">
    <source>
        <dbReference type="Proteomes" id="UP001230156"/>
    </source>
</evidence>
<protein>
    <submittedName>
        <fullName evidence="1">Uncharacterized protein</fullName>
    </submittedName>
</protein>
<evidence type="ECO:0000313" key="1">
    <source>
        <dbReference type="EMBL" id="MDQ7246567.1"/>
    </source>
</evidence>
<sequence>MEPIFLGAVFAIMWLSGSLLADDLETLRATERRLERCPPHVR</sequence>